<gene>
    <name evidence="2" type="ORF">GCM10010319_10790</name>
</gene>
<feature type="compositionally biased region" description="Pro residues" evidence="1">
    <location>
        <begin position="55"/>
        <end position="70"/>
    </location>
</feature>
<evidence type="ECO:0000313" key="3">
    <source>
        <dbReference type="Proteomes" id="UP001500063"/>
    </source>
</evidence>
<evidence type="ECO:0000256" key="1">
    <source>
        <dbReference type="SAM" id="MobiDB-lite"/>
    </source>
</evidence>
<protein>
    <submittedName>
        <fullName evidence="2">Uncharacterized protein</fullName>
    </submittedName>
</protein>
<dbReference type="EMBL" id="BAAABW010000005">
    <property type="protein sequence ID" value="GAA0336647.1"/>
    <property type="molecule type" value="Genomic_DNA"/>
</dbReference>
<feature type="compositionally biased region" description="Low complexity" evidence="1">
    <location>
        <begin position="11"/>
        <end position="20"/>
    </location>
</feature>
<proteinExistence type="predicted"/>
<dbReference type="Proteomes" id="UP001500063">
    <property type="component" value="Unassembled WGS sequence"/>
</dbReference>
<organism evidence="2 3">
    <name type="scientific">Streptomyces blastmyceticus</name>
    <dbReference type="NCBI Taxonomy" id="68180"/>
    <lineage>
        <taxon>Bacteria</taxon>
        <taxon>Bacillati</taxon>
        <taxon>Actinomycetota</taxon>
        <taxon>Actinomycetes</taxon>
        <taxon>Kitasatosporales</taxon>
        <taxon>Streptomycetaceae</taxon>
        <taxon>Streptomyces</taxon>
    </lineage>
</organism>
<evidence type="ECO:0000313" key="2">
    <source>
        <dbReference type="EMBL" id="GAA0336647.1"/>
    </source>
</evidence>
<sequence>MGFPRGSGVIPDCPAAAGFPADGGGEDDCTPAITPEQRHVTSRRRPKGQGAIVSPPVPPGVTPRHTPVPP</sequence>
<accession>A0ABN0WG99</accession>
<feature type="region of interest" description="Disordered" evidence="1">
    <location>
        <begin position="1"/>
        <end position="70"/>
    </location>
</feature>
<keyword evidence="3" id="KW-1185">Reference proteome</keyword>
<name>A0ABN0WG99_9ACTN</name>
<comment type="caution">
    <text evidence="2">The sequence shown here is derived from an EMBL/GenBank/DDBJ whole genome shotgun (WGS) entry which is preliminary data.</text>
</comment>
<reference evidence="2 3" key="1">
    <citation type="journal article" date="2019" name="Int. J. Syst. Evol. Microbiol.">
        <title>The Global Catalogue of Microorganisms (GCM) 10K type strain sequencing project: providing services to taxonomists for standard genome sequencing and annotation.</title>
        <authorList>
            <consortium name="The Broad Institute Genomics Platform"/>
            <consortium name="The Broad Institute Genome Sequencing Center for Infectious Disease"/>
            <person name="Wu L."/>
            <person name="Ma J."/>
        </authorList>
    </citation>
    <scope>NUCLEOTIDE SEQUENCE [LARGE SCALE GENOMIC DNA]</scope>
    <source>
        <strain evidence="2 3">JCM 4565</strain>
    </source>
</reference>